<dbReference type="AlphaFoldDB" id="A0A9D2D2Z5"/>
<comment type="caution">
    <text evidence="1">The sequence shown here is derived from an EMBL/GenBank/DDBJ whole genome shotgun (WGS) entry which is preliminary data.</text>
</comment>
<dbReference type="EMBL" id="DXCH01000185">
    <property type="protein sequence ID" value="HIZ07598.1"/>
    <property type="molecule type" value="Genomic_DNA"/>
</dbReference>
<organism evidence="1 2">
    <name type="scientific">Candidatus Eubacterium avistercoris</name>
    <dbReference type="NCBI Taxonomy" id="2838567"/>
    <lineage>
        <taxon>Bacteria</taxon>
        <taxon>Bacillati</taxon>
        <taxon>Bacillota</taxon>
        <taxon>Clostridia</taxon>
        <taxon>Eubacteriales</taxon>
        <taxon>Eubacteriaceae</taxon>
        <taxon>Eubacterium</taxon>
    </lineage>
</organism>
<evidence type="ECO:0000313" key="1">
    <source>
        <dbReference type="EMBL" id="HIZ07598.1"/>
    </source>
</evidence>
<name>A0A9D2D2Z5_9FIRM</name>
<accession>A0A9D2D2Z5</accession>
<reference evidence="1" key="1">
    <citation type="journal article" date="2021" name="PeerJ">
        <title>Extensive microbial diversity within the chicken gut microbiome revealed by metagenomics and culture.</title>
        <authorList>
            <person name="Gilroy R."/>
            <person name="Ravi A."/>
            <person name="Getino M."/>
            <person name="Pursley I."/>
            <person name="Horton D.L."/>
            <person name="Alikhan N.F."/>
            <person name="Baker D."/>
            <person name="Gharbi K."/>
            <person name="Hall N."/>
            <person name="Watson M."/>
            <person name="Adriaenssens E.M."/>
            <person name="Foster-Nyarko E."/>
            <person name="Jarju S."/>
            <person name="Secka A."/>
            <person name="Antonio M."/>
            <person name="Oren A."/>
            <person name="Chaudhuri R.R."/>
            <person name="La Ragione R."/>
            <person name="Hildebrand F."/>
            <person name="Pallen M.J."/>
        </authorList>
    </citation>
    <scope>NUCLEOTIDE SEQUENCE</scope>
    <source>
        <strain evidence="1">CHK192-9172</strain>
    </source>
</reference>
<protein>
    <submittedName>
        <fullName evidence="1">Uncharacterized protein</fullName>
    </submittedName>
</protein>
<reference evidence="1" key="2">
    <citation type="submission" date="2021-04" db="EMBL/GenBank/DDBJ databases">
        <authorList>
            <person name="Gilroy R."/>
        </authorList>
    </citation>
    <scope>NUCLEOTIDE SEQUENCE</scope>
    <source>
        <strain evidence="1">CHK192-9172</strain>
    </source>
</reference>
<dbReference type="Proteomes" id="UP000824024">
    <property type="component" value="Unassembled WGS sequence"/>
</dbReference>
<proteinExistence type="predicted"/>
<gene>
    <name evidence="1" type="ORF">IAA08_06655</name>
</gene>
<evidence type="ECO:0000313" key="2">
    <source>
        <dbReference type="Proteomes" id="UP000824024"/>
    </source>
</evidence>
<sequence length="81" mass="9395">MKENIDTSGFIREYCETVKNMEEYLNYRCPDFNLNGTVIHLVNDMLNKSFAFTNTEDMYGDYQMPSSINPLVGQIDIVTKL</sequence>